<dbReference type="InterPro" id="IPR001633">
    <property type="entry name" value="EAL_dom"/>
</dbReference>
<accession>A0A1G9M8W6</accession>
<dbReference type="Proteomes" id="UP000214880">
    <property type="component" value="Unassembled WGS sequence"/>
</dbReference>
<dbReference type="EMBL" id="FNHB01000001">
    <property type="protein sequence ID" value="SDL70700.1"/>
    <property type="molecule type" value="Genomic_DNA"/>
</dbReference>
<evidence type="ECO:0000313" key="3">
    <source>
        <dbReference type="Proteomes" id="UP000214880"/>
    </source>
</evidence>
<dbReference type="InterPro" id="IPR046342">
    <property type="entry name" value="CBS_dom_sf"/>
</dbReference>
<gene>
    <name evidence="2" type="ORF">SAMN04488502_101615</name>
</gene>
<dbReference type="Gene3D" id="3.20.20.450">
    <property type="entry name" value="EAL domain"/>
    <property type="match status" value="1"/>
</dbReference>
<dbReference type="SMART" id="SM00052">
    <property type="entry name" value="EAL"/>
    <property type="match status" value="1"/>
</dbReference>
<dbReference type="InterPro" id="IPR000644">
    <property type="entry name" value="CBS_dom"/>
</dbReference>
<reference evidence="2 3" key="1">
    <citation type="submission" date="2016-10" db="EMBL/GenBank/DDBJ databases">
        <authorList>
            <person name="de Groot N.N."/>
        </authorList>
    </citation>
    <scope>NUCLEOTIDE SEQUENCE [LARGE SCALE GENOMIC DNA]</scope>
    <source>
        <strain evidence="2 3">DSM 1736</strain>
    </source>
</reference>
<name>A0A1G9M8W6_9FIRM</name>
<dbReference type="RefSeq" id="WP_092068138.1">
    <property type="nucleotide sequence ID" value="NZ_FNHB01000001.1"/>
</dbReference>
<dbReference type="Pfam" id="PF00571">
    <property type="entry name" value="CBS"/>
    <property type="match status" value="1"/>
</dbReference>
<evidence type="ECO:0000259" key="1">
    <source>
        <dbReference type="PROSITE" id="PS50883"/>
    </source>
</evidence>
<dbReference type="InterPro" id="IPR050706">
    <property type="entry name" value="Cyclic-di-GMP_PDE-like"/>
</dbReference>
<dbReference type="STRING" id="146817.SAMN04488502_101615"/>
<dbReference type="InterPro" id="IPR035919">
    <property type="entry name" value="EAL_sf"/>
</dbReference>
<evidence type="ECO:0000313" key="2">
    <source>
        <dbReference type="EMBL" id="SDL70700.1"/>
    </source>
</evidence>
<dbReference type="OrthoDB" id="9813903at2"/>
<proteinExistence type="predicted"/>
<keyword evidence="3" id="KW-1185">Reference proteome</keyword>
<dbReference type="PANTHER" id="PTHR33121:SF76">
    <property type="entry name" value="SIGNALING PROTEIN"/>
    <property type="match status" value="1"/>
</dbReference>
<dbReference type="GO" id="GO:0071111">
    <property type="term" value="F:cyclic-guanylate-specific phosphodiesterase activity"/>
    <property type="evidence" value="ECO:0007669"/>
    <property type="project" value="InterPro"/>
</dbReference>
<organism evidence="2 3">
    <name type="scientific">Dendrosporobacter quercicolus</name>
    <dbReference type="NCBI Taxonomy" id="146817"/>
    <lineage>
        <taxon>Bacteria</taxon>
        <taxon>Bacillati</taxon>
        <taxon>Bacillota</taxon>
        <taxon>Negativicutes</taxon>
        <taxon>Selenomonadales</taxon>
        <taxon>Sporomusaceae</taxon>
        <taxon>Dendrosporobacter</taxon>
    </lineage>
</organism>
<dbReference type="AlphaFoldDB" id="A0A1G9M8W6"/>
<sequence length="413" mass="45319">MVMPQVENGMLSELQNILKNKSLTILYQPIVELATQNIIGYDTIIKGPEAGELQSSAALFDRAVKEEKLLDLDQCCFDAALISCPALTGGQKLFIEIQPQTLVYDVFKKLRLKMILGKTSLHPSQLVFKITYRNFIQSWSQFASVLAEYKQMNFGIALDCIGRGYADLYSLCFLPYDYVKIDRKIINGIYDDTKKRNILDTLVNIAGDSAAIIADGISSEEDLSVIIANNICAAQGDFLAAPGNPPLPVSEDFLSKVDRLLTIERTTASFACAREAGTKACNRNNTLKPLVKTAPQVPPALSVSEAEAIFEADPSLRGIVVVQDNIPSGLIMKEKLYVRLGTTFGVSLYRKRQVKEMMDATALILSSDTSVETAASCAMAREEGSIYDLIIVTENENYIGVVSIVDLVLSMLV</sequence>
<feature type="domain" description="EAL" evidence="1">
    <location>
        <begin position="7"/>
        <end position="256"/>
    </location>
</feature>
<dbReference type="SUPFAM" id="SSF141868">
    <property type="entry name" value="EAL domain-like"/>
    <property type="match status" value="1"/>
</dbReference>
<protein>
    <submittedName>
        <fullName evidence="2">EAL domain, c-di-GMP-specific phosphodiesterase class I (Or its enzymatically inactive variant)</fullName>
    </submittedName>
</protein>
<dbReference type="PROSITE" id="PS50883">
    <property type="entry name" value="EAL"/>
    <property type="match status" value="1"/>
</dbReference>
<dbReference type="Pfam" id="PF00563">
    <property type="entry name" value="EAL"/>
    <property type="match status" value="1"/>
</dbReference>
<dbReference type="Gene3D" id="3.10.580.10">
    <property type="entry name" value="CBS-domain"/>
    <property type="match status" value="1"/>
</dbReference>
<dbReference type="CDD" id="cd01948">
    <property type="entry name" value="EAL"/>
    <property type="match status" value="1"/>
</dbReference>
<dbReference type="SUPFAM" id="SSF54631">
    <property type="entry name" value="CBS-domain pair"/>
    <property type="match status" value="1"/>
</dbReference>
<dbReference type="PANTHER" id="PTHR33121">
    <property type="entry name" value="CYCLIC DI-GMP PHOSPHODIESTERASE PDEF"/>
    <property type="match status" value="1"/>
</dbReference>